<keyword evidence="3" id="KW-1185">Reference proteome</keyword>
<evidence type="ECO:0000313" key="3">
    <source>
        <dbReference type="Proteomes" id="UP001335737"/>
    </source>
</evidence>
<protein>
    <submittedName>
        <fullName evidence="2">ABC transporter permease subunit</fullName>
    </submittedName>
</protein>
<accession>A0ABU6KHR3</accession>
<dbReference type="RefSeq" id="WP_327608408.1">
    <property type="nucleotide sequence ID" value="NZ_JARZFX010000008.1"/>
</dbReference>
<feature type="transmembrane region" description="Helical" evidence="1">
    <location>
        <begin position="226"/>
        <end position="247"/>
    </location>
</feature>
<name>A0ABU6KHR3_9BACI</name>
<reference evidence="2 3" key="1">
    <citation type="journal article" date="2024" name="Int. J. Syst. Evol. Microbiol.">
        <title>Virgibacillus tibetensis sp. nov., isolated from salt lake on the Tibetan Plateau of China.</title>
        <authorList>
            <person name="Phurbu D."/>
            <person name="Liu Z.-X."/>
            <person name="Wang R."/>
            <person name="Zheng Y.-Y."/>
            <person name="Liu H.-C."/>
            <person name="Zhou Y.-G."/>
            <person name="Yu Y.-J."/>
            <person name="Li A.-H."/>
        </authorList>
    </citation>
    <scope>NUCLEOTIDE SEQUENCE [LARGE SCALE GENOMIC DNA]</scope>
    <source>
        <strain evidence="2 3">C22-A2</strain>
    </source>
</reference>
<comment type="caution">
    <text evidence="2">The sequence shown here is derived from an EMBL/GenBank/DDBJ whole genome shotgun (WGS) entry which is preliminary data.</text>
</comment>
<keyword evidence="1" id="KW-0472">Membrane</keyword>
<sequence>MNLSLFRHEFKVMYKSKKNLLFVLFLSALLVSYCFVILPNDQTTDSFDPEKVIQELEELAAEQAAIEDRGATGFGLYTGLAYYAMNDAYYNLHTKMVTAFEDKDFTRFLHLRSYSVQNHLSNFHEDQIEAFLESPFPGKDRSHHFHKTIMRYQSYLDMDAPISYAMIEQKTALQTLLNIVSSNVIYLILFCAIYFSSDIILRDKDNRTILQGLPLSWFRLMNIKTLAVYLYTVLVLLILIILGIIMISLQNGLGFINIQIPVMIAQRDFSMNDYGTISYFSFMMKVMCLVLIIIYLFIRLNTLLSLIFKNQVIVLMVSTFVLFSESIYFSRRTRELFGIEINKFPQTYFEFGKVVSGDKNFLVNLETITFENGITVLLSTILIIEIVLYVVSRVVNKRRFYK</sequence>
<organism evidence="2 3">
    <name type="scientific">Virgibacillus tibetensis</name>
    <dbReference type="NCBI Taxonomy" id="3042313"/>
    <lineage>
        <taxon>Bacteria</taxon>
        <taxon>Bacillati</taxon>
        <taxon>Bacillota</taxon>
        <taxon>Bacilli</taxon>
        <taxon>Bacillales</taxon>
        <taxon>Bacillaceae</taxon>
        <taxon>Virgibacillus</taxon>
    </lineage>
</organism>
<gene>
    <name evidence="2" type="ORF">QGM71_15305</name>
</gene>
<feature type="transmembrane region" description="Helical" evidence="1">
    <location>
        <begin position="310"/>
        <end position="329"/>
    </location>
</feature>
<feature type="transmembrane region" description="Helical" evidence="1">
    <location>
        <begin position="184"/>
        <end position="201"/>
    </location>
</feature>
<keyword evidence="1" id="KW-1133">Transmembrane helix</keyword>
<evidence type="ECO:0000256" key="1">
    <source>
        <dbReference type="SAM" id="Phobius"/>
    </source>
</evidence>
<feature type="transmembrane region" description="Helical" evidence="1">
    <location>
        <begin position="373"/>
        <end position="392"/>
    </location>
</feature>
<dbReference type="EMBL" id="JARZFX010000008">
    <property type="protein sequence ID" value="MEC5424852.1"/>
    <property type="molecule type" value="Genomic_DNA"/>
</dbReference>
<dbReference type="Proteomes" id="UP001335737">
    <property type="component" value="Unassembled WGS sequence"/>
</dbReference>
<proteinExistence type="predicted"/>
<evidence type="ECO:0000313" key="2">
    <source>
        <dbReference type="EMBL" id="MEC5424852.1"/>
    </source>
</evidence>
<feature type="transmembrane region" description="Helical" evidence="1">
    <location>
        <begin position="277"/>
        <end position="298"/>
    </location>
</feature>
<keyword evidence="1" id="KW-0812">Transmembrane</keyword>